<reference evidence="2 3" key="1">
    <citation type="submission" date="2016-07" db="EMBL/GenBank/DDBJ databases">
        <title>Pervasive Adenine N6-methylation of Active Genes in Fungi.</title>
        <authorList>
            <consortium name="DOE Joint Genome Institute"/>
            <person name="Mondo S.J."/>
            <person name="Dannebaum R.O."/>
            <person name="Kuo R.C."/>
            <person name="Labutti K."/>
            <person name="Haridas S."/>
            <person name="Kuo A."/>
            <person name="Salamov A."/>
            <person name="Ahrendt S.R."/>
            <person name="Lipzen A."/>
            <person name="Sullivan W."/>
            <person name="Andreopoulos W.B."/>
            <person name="Clum A."/>
            <person name="Lindquist E."/>
            <person name="Daum C."/>
            <person name="Ramamoorthy G.K."/>
            <person name="Gryganskyi A."/>
            <person name="Culley D."/>
            <person name="Magnuson J.K."/>
            <person name="James T.Y."/>
            <person name="O'Malley M.A."/>
            <person name="Stajich J.E."/>
            <person name="Spatafora J.W."/>
            <person name="Visel A."/>
            <person name="Grigoriev I.V."/>
        </authorList>
    </citation>
    <scope>NUCLEOTIDE SEQUENCE [LARGE SCALE GENOMIC DNA]</scope>
    <source>
        <strain evidence="2 3">68-887.2</strain>
    </source>
</reference>
<evidence type="ECO:0000256" key="1">
    <source>
        <dbReference type="SAM" id="MobiDB-lite"/>
    </source>
</evidence>
<feature type="region of interest" description="Disordered" evidence="1">
    <location>
        <begin position="164"/>
        <end position="220"/>
    </location>
</feature>
<gene>
    <name evidence="2" type="ORF">BCR39DRAFT_539098</name>
</gene>
<dbReference type="AlphaFoldDB" id="A0A1Y2AXQ2"/>
<evidence type="ECO:0000313" key="3">
    <source>
        <dbReference type="Proteomes" id="UP000193986"/>
    </source>
</evidence>
<accession>A0A1Y2AXQ2</accession>
<dbReference type="Proteomes" id="UP000193986">
    <property type="component" value="Unassembled WGS sequence"/>
</dbReference>
<feature type="compositionally biased region" description="Basic and acidic residues" evidence="1">
    <location>
        <begin position="196"/>
        <end position="211"/>
    </location>
</feature>
<evidence type="ECO:0000313" key="2">
    <source>
        <dbReference type="EMBL" id="ORY27070.1"/>
    </source>
</evidence>
<sequence length="220" mass="24126">MDDLNSLSILSRLQMLRTLGDQVYAATGLADSYIEMSVDPWLSEANQTINFLNRANSQLVGFAESHGVSPTRPYFDCWGRKLLPPFYSALRKSCCHGFGQTEKCDACSEAGRGCGLCTNLEDRKFTLKFTVVRPSTGTGNDSGNDRRQIHVECDNWSQLSEALSSSQASNLGDVPEGWSDTIVDASHSNDSQLSVDDPRPDSSHDSVEGSDRWFASEASQ</sequence>
<dbReference type="EMBL" id="MCFC01000041">
    <property type="protein sequence ID" value="ORY27070.1"/>
    <property type="molecule type" value="Genomic_DNA"/>
</dbReference>
<organism evidence="2 3">
    <name type="scientific">Naematelia encephala</name>
    <dbReference type="NCBI Taxonomy" id="71784"/>
    <lineage>
        <taxon>Eukaryota</taxon>
        <taxon>Fungi</taxon>
        <taxon>Dikarya</taxon>
        <taxon>Basidiomycota</taxon>
        <taxon>Agaricomycotina</taxon>
        <taxon>Tremellomycetes</taxon>
        <taxon>Tremellales</taxon>
        <taxon>Naemateliaceae</taxon>
        <taxon>Naematelia</taxon>
    </lineage>
</organism>
<keyword evidence="3" id="KW-1185">Reference proteome</keyword>
<dbReference type="InParanoid" id="A0A1Y2AXQ2"/>
<comment type="caution">
    <text evidence="2">The sequence shown here is derived from an EMBL/GenBank/DDBJ whole genome shotgun (WGS) entry which is preliminary data.</text>
</comment>
<proteinExistence type="predicted"/>
<protein>
    <submittedName>
        <fullName evidence="2">Uncharacterized protein</fullName>
    </submittedName>
</protein>
<name>A0A1Y2AXQ2_9TREE</name>